<evidence type="ECO:0000256" key="1">
    <source>
        <dbReference type="SAM" id="MobiDB-lite"/>
    </source>
</evidence>
<reference evidence="2 3" key="1">
    <citation type="submission" date="2019-03" db="EMBL/GenBank/DDBJ databases">
        <title>Genomic Encyclopedia of Type Strains, Phase IV (KMG-IV): sequencing the most valuable type-strain genomes for metagenomic binning, comparative biology and taxonomic classification.</title>
        <authorList>
            <person name="Goeker M."/>
        </authorList>
    </citation>
    <scope>NUCLEOTIDE SEQUENCE [LARGE SCALE GENOMIC DNA]</scope>
    <source>
        <strain evidence="2 3">DSM 19610</strain>
    </source>
</reference>
<feature type="region of interest" description="Disordered" evidence="1">
    <location>
        <begin position="46"/>
        <end position="71"/>
    </location>
</feature>
<name>A0A4R1HBJ9_9GAMM</name>
<gene>
    <name evidence="2" type="ORF">DFR30_2657</name>
</gene>
<proteinExistence type="predicted"/>
<evidence type="ECO:0000313" key="2">
    <source>
        <dbReference type="EMBL" id="TCK19347.1"/>
    </source>
</evidence>
<comment type="caution">
    <text evidence="2">The sequence shown here is derived from an EMBL/GenBank/DDBJ whole genome shotgun (WGS) entry which is preliminary data.</text>
</comment>
<dbReference type="Proteomes" id="UP000295707">
    <property type="component" value="Unassembled WGS sequence"/>
</dbReference>
<dbReference type="EMBL" id="SMFX01000001">
    <property type="protein sequence ID" value="TCK19347.1"/>
    <property type="molecule type" value="Genomic_DNA"/>
</dbReference>
<evidence type="ECO:0008006" key="4">
    <source>
        <dbReference type="Google" id="ProtNLM"/>
    </source>
</evidence>
<dbReference type="AlphaFoldDB" id="A0A4R1HBJ9"/>
<accession>A0A4R1HBJ9</accession>
<feature type="compositionally biased region" description="Polar residues" evidence="1">
    <location>
        <begin position="59"/>
        <end position="71"/>
    </location>
</feature>
<evidence type="ECO:0000313" key="3">
    <source>
        <dbReference type="Proteomes" id="UP000295707"/>
    </source>
</evidence>
<sequence length="71" mass="7870">MMAAIQQNNRSVLDFLLERKNMRPEDCSLESGITLLHTATRLRNGELDDDQSPLPPLTKTVQASATVTTNT</sequence>
<protein>
    <recommendedName>
        <fullName evidence="4">Ankyrin repeat protein</fullName>
    </recommendedName>
</protein>
<keyword evidence="3" id="KW-1185">Reference proteome</keyword>
<organism evidence="2 3">
    <name type="scientific">Thiogranum longum</name>
    <dbReference type="NCBI Taxonomy" id="1537524"/>
    <lineage>
        <taxon>Bacteria</taxon>
        <taxon>Pseudomonadati</taxon>
        <taxon>Pseudomonadota</taxon>
        <taxon>Gammaproteobacteria</taxon>
        <taxon>Chromatiales</taxon>
        <taxon>Ectothiorhodospiraceae</taxon>
        <taxon>Thiogranum</taxon>
    </lineage>
</organism>